<dbReference type="GO" id="GO:0004061">
    <property type="term" value="F:arylformamidase activity"/>
    <property type="evidence" value="ECO:0007669"/>
    <property type="project" value="InterPro"/>
</dbReference>
<dbReference type="PANTHER" id="PTHR31118:SF32">
    <property type="entry name" value="KYNURENINE FORMAMIDASE"/>
    <property type="match status" value="1"/>
</dbReference>
<dbReference type="Gene3D" id="3.50.30.50">
    <property type="entry name" value="Putative cyclase"/>
    <property type="match status" value="1"/>
</dbReference>
<reference evidence="1 2" key="1">
    <citation type="submission" date="2020-08" db="EMBL/GenBank/DDBJ databases">
        <title>Complete Genome Sequence of Effusibacillus dendaii Strain skT53, Isolated from Farmland soil.</title>
        <authorList>
            <person name="Konishi T."/>
            <person name="Kawasaki H."/>
        </authorList>
    </citation>
    <scope>NUCLEOTIDE SEQUENCE [LARGE SCALE GENOMIC DNA]</scope>
    <source>
        <strain evidence="2">skT53</strain>
    </source>
</reference>
<dbReference type="SUPFAM" id="SSF102198">
    <property type="entry name" value="Putative cyclase"/>
    <property type="match status" value="1"/>
</dbReference>
<evidence type="ECO:0000313" key="2">
    <source>
        <dbReference type="Proteomes" id="UP000593802"/>
    </source>
</evidence>
<dbReference type="KEGG" id="eff:skT53_04870"/>
<accession>A0A7I8D800</accession>
<dbReference type="InterPro" id="IPR007325">
    <property type="entry name" value="KFase/CYL"/>
</dbReference>
<dbReference type="PANTHER" id="PTHR31118">
    <property type="entry name" value="CYCLASE-LIKE PROTEIN 2"/>
    <property type="match status" value="1"/>
</dbReference>
<dbReference type="RefSeq" id="WP_200759622.1">
    <property type="nucleotide sequence ID" value="NZ_AP023366.1"/>
</dbReference>
<dbReference type="EMBL" id="AP023366">
    <property type="protein sequence ID" value="BCJ85502.1"/>
    <property type="molecule type" value="Genomic_DNA"/>
</dbReference>
<dbReference type="Pfam" id="PF04199">
    <property type="entry name" value="Cyclase"/>
    <property type="match status" value="1"/>
</dbReference>
<name>A0A7I8D800_9BACL</name>
<dbReference type="Proteomes" id="UP000593802">
    <property type="component" value="Chromosome"/>
</dbReference>
<keyword evidence="2" id="KW-1185">Reference proteome</keyword>
<dbReference type="InterPro" id="IPR037175">
    <property type="entry name" value="KFase_sf"/>
</dbReference>
<dbReference type="GO" id="GO:0019441">
    <property type="term" value="P:L-tryptophan catabolic process to kynurenine"/>
    <property type="evidence" value="ECO:0007669"/>
    <property type="project" value="InterPro"/>
</dbReference>
<organism evidence="1 2">
    <name type="scientific">Effusibacillus dendaii</name>
    <dbReference type="NCBI Taxonomy" id="2743772"/>
    <lineage>
        <taxon>Bacteria</taxon>
        <taxon>Bacillati</taxon>
        <taxon>Bacillota</taxon>
        <taxon>Bacilli</taxon>
        <taxon>Bacillales</taxon>
        <taxon>Alicyclobacillaceae</taxon>
        <taxon>Effusibacillus</taxon>
    </lineage>
</organism>
<sequence>MKIIDLTRVIQEGMAQHPAHGKSPVFLSGTRSHDFWKRLEYPNPYDPDDCVSFQNEQIIVCGHTGTHMDSCFHADPESGYTIDRMPLECGFGNAIWLDVSHKFKPKGQISAKDLQEAEFRSGASILPNDIVLIHTGWSSVTDPAEYSTHFMGLAKDAGEWLREKKVRTVGIDSCNLDAHDMAHPVHMNFLRPRSLGLDNSDFIAIIENLVHIDQIPKARFLFSGAPIPYLGATGGQIRAMAIIES</sequence>
<proteinExistence type="predicted"/>
<protein>
    <submittedName>
        <fullName evidence="1">Cyclase</fullName>
    </submittedName>
</protein>
<gene>
    <name evidence="1" type="ORF">skT53_04870</name>
</gene>
<evidence type="ECO:0000313" key="1">
    <source>
        <dbReference type="EMBL" id="BCJ85502.1"/>
    </source>
</evidence>
<dbReference type="AlphaFoldDB" id="A0A7I8D800"/>